<proteinExistence type="predicted"/>
<dbReference type="GO" id="GO:0006352">
    <property type="term" value="P:DNA-templated transcription initiation"/>
    <property type="evidence" value="ECO:0007669"/>
    <property type="project" value="InterPro"/>
</dbReference>
<dbReference type="InterPro" id="IPR014284">
    <property type="entry name" value="RNA_pol_sigma-70_dom"/>
</dbReference>
<evidence type="ECO:0000259" key="6">
    <source>
        <dbReference type="PROSITE" id="PS01124"/>
    </source>
</evidence>
<dbReference type="InterPro" id="IPR013325">
    <property type="entry name" value="RNA_pol_sigma_r2"/>
</dbReference>
<dbReference type="CDD" id="cd06171">
    <property type="entry name" value="Sigma70_r4"/>
    <property type="match status" value="1"/>
</dbReference>
<dbReference type="InterPro" id="IPR000943">
    <property type="entry name" value="RNA_pol_sigma70"/>
</dbReference>
<dbReference type="GO" id="GO:0043565">
    <property type="term" value="F:sequence-specific DNA binding"/>
    <property type="evidence" value="ECO:0007669"/>
    <property type="project" value="InterPro"/>
</dbReference>
<keyword evidence="1" id="KW-0805">Transcription regulation</keyword>
<dbReference type="Pfam" id="PF04542">
    <property type="entry name" value="Sigma70_r2"/>
    <property type="match status" value="1"/>
</dbReference>
<protein>
    <submittedName>
        <fullName evidence="7">RNA polymerase sigma-B factor</fullName>
    </submittedName>
</protein>
<keyword evidence="8" id="KW-1185">Reference proteome</keyword>
<evidence type="ECO:0000256" key="1">
    <source>
        <dbReference type="ARBA" id="ARBA00023015"/>
    </source>
</evidence>
<comment type="caution">
    <text evidence="7">The sequence shown here is derived from an EMBL/GenBank/DDBJ whole genome shotgun (WGS) entry which is preliminary data.</text>
</comment>
<evidence type="ECO:0000256" key="3">
    <source>
        <dbReference type="ARBA" id="ARBA00023125"/>
    </source>
</evidence>
<dbReference type="InterPro" id="IPR018060">
    <property type="entry name" value="HTH_AraC"/>
</dbReference>
<dbReference type="PANTHER" id="PTHR30385">
    <property type="entry name" value="SIGMA FACTOR F FLAGELLAR"/>
    <property type="match status" value="1"/>
</dbReference>
<dbReference type="Proteomes" id="UP000294558">
    <property type="component" value="Unassembled WGS sequence"/>
</dbReference>
<sequence>MSDVDELFLELRRTGRRRIRNRIVEEYMGLAIHIARRYNAGVGRDDDLEQVAMLALVKAVDRFDPDVGVPFSAFAGRTIEGELKRHFRDATWAVKVPRGAKELHVAVRRANDQLSVQLGRSPSVDEVAEYLEIDRDDVITGLAAGTARRVGSIDPGPDDDGGSDRNAATAVGDRGYGDVENEEVVQRLIETLPEREQEIVRLRFYEDLSQSDIAERVGVSQMHVSRLLRKAFAILRDEYVGDDEVDDAEASLS</sequence>
<dbReference type="NCBIfam" id="TIGR02937">
    <property type="entry name" value="sigma70-ECF"/>
    <property type="match status" value="1"/>
</dbReference>
<dbReference type="Pfam" id="PF04539">
    <property type="entry name" value="Sigma70_r3"/>
    <property type="match status" value="1"/>
</dbReference>
<evidence type="ECO:0000256" key="4">
    <source>
        <dbReference type="ARBA" id="ARBA00023163"/>
    </source>
</evidence>
<dbReference type="Gene3D" id="1.10.10.10">
    <property type="entry name" value="Winged helix-like DNA-binding domain superfamily/Winged helix DNA-binding domain"/>
    <property type="match status" value="2"/>
</dbReference>
<dbReference type="InterPro" id="IPR036388">
    <property type="entry name" value="WH-like_DNA-bd_sf"/>
</dbReference>
<keyword evidence="4" id="KW-0804">Transcription</keyword>
<evidence type="ECO:0000256" key="5">
    <source>
        <dbReference type="SAM" id="MobiDB-lite"/>
    </source>
</evidence>
<dbReference type="InterPro" id="IPR013324">
    <property type="entry name" value="RNA_pol_sigma_r3/r4-like"/>
</dbReference>
<reference evidence="7 8" key="1">
    <citation type="submission" date="2019-03" db="EMBL/GenBank/DDBJ databases">
        <title>Sequencing the genomes of 1000 actinobacteria strains.</title>
        <authorList>
            <person name="Klenk H.-P."/>
        </authorList>
    </citation>
    <scope>NUCLEOTIDE SEQUENCE [LARGE SCALE GENOMIC DNA]</scope>
    <source>
        <strain evidence="7 8">DSM 18936</strain>
    </source>
</reference>
<dbReference type="RefSeq" id="WP_133870876.1">
    <property type="nucleotide sequence ID" value="NZ_JAVJPS010000017.1"/>
</dbReference>
<feature type="domain" description="HTH araC/xylS-type" evidence="6">
    <location>
        <begin position="194"/>
        <end position="253"/>
    </location>
</feature>
<dbReference type="EMBL" id="SOAU01000001">
    <property type="protein sequence ID" value="TDT18671.1"/>
    <property type="molecule type" value="Genomic_DNA"/>
</dbReference>
<dbReference type="Gene3D" id="1.20.120.1810">
    <property type="match status" value="1"/>
</dbReference>
<dbReference type="SUPFAM" id="SSF88946">
    <property type="entry name" value="Sigma2 domain of RNA polymerase sigma factors"/>
    <property type="match status" value="1"/>
</dbReference>
<feature type="region of interest" description="Disordered" evidence="5">
    <location>
        <begin position="149"/>
        <end position="176"/>
    </location>
</feature>
<evidence type="ECO:0000313" key="8">
    <source>
        <dbReference type="Proteomes" id="UP000294558"/>
    </source>
</evidence>
<dbReference type="OrthoDB" id="9804285at2"/>
<evidence type="ECO:0000313" key="7">
    <source>
        <dbReference type="EMBL" id="TDT18671.1"/>
    </source>
</evidence>
<dbReference type="InterPro" id="IPR007627">
    <property type="entry name" value="RNA_pol_sigma70_r2"/>
</dbReference>
<dbReference type="AlphaFoldDB" id="A0A4R7I4W8"/>
<dbReference type="InterPro" id="IPR007624">
    <property type="entry name" value="RNA_pol_sigma70_r3"/>
</dbReference>
<name>A0A4R7I4W8_9ACTN</name>
<dbReference type="GO" id="GO:0016987">
    <property type="term" value="F:sigma factor activity"/>
    <property type="evidence" value="ECO:0007669"/>
    <property type="project" value="UniProtKB-KW"/>
</dbReference>
<accession>A0A4R7I4W8</accession>
<gene>
    <name evidence="7" type="ORF">BDK89_4301</name>
</gene>
<organism evidence="7 8">
    <name type="scientific">Ilumatobacter fluminis</name>
    <dbReference type="NCBI Taxonomy" id="467091"/>
    <lineage>
        <taxon>Bacteria</taxon>
        <taxon>Bacillati</taxon>
        <taxon>Actinomycetota</taxon>
        <taxon>Acidimicrobiia</taxon>
        <taxon>Acidimicrobiales</taxon>
        <taxon>Ilumatobacteraceae</taxon>
        <taxon>Ilumatobacter</taxon>
    </lineage>
</organism>
<keyword evidence="2" id="KW-0731">Sigma factor</keyword>
<dbReference type="PRINTS" id="PR00046">
    <property type="entry name" value="SIGMA70FCT"/>
</dbReference>
<dbReference type="SUPFAM" id="SSF88659">
    <property type="entry name" value="Sigma3 and sigma4 domains of RNA polymerase sigma factors"/>
    <property type="match status" value="2"/>
</dbReference>
<dbReference type="Pfam" id="PF04545">
    <property type="entry name" value="Sigma70_r4"/>
    <property type="match status" value="1"/>
</dbReference>
<dbReference type="InterPro" id="IPR007630">
    <property type="entry name" value="RNA_pol_sigma70_r4"/>
</dbReference>
<dbReference type="PROSITE" id="PS01124">
    <property type="entry name" value="HTH_ARAC_FAMILY_2"/>
    <property type="match status" value="1"/>
</dbReference>
<evidence type="ECO:0000256" key="2">
    <source>
        <dbReference type="ARBA" id="ARBA00023082"/>
    </source>
</evidence>
<keyword evidence="3" id="KW-0238">DNA-binding</keyword>
<dbReference type="PANTHER" id="PTHR30385:SF4">
    <property type="entry name" value="RNA POLYMERASE SIGMA-E FACTOR"/>
    <property type="match status" value="1"/>
</dbReference>